<comment type="caution">
    <text evidence="4">The sequence shown here is derived from an EMBL/GenBank/DDBJ whole genome shotgun (WGS) entry which is preliminary data.</text>
</comment>
<name>A0AAN7HLM0_9FUNG</name>
<dbReference type="EMBL" id="JASEJX010000019">
    <property type="protein sequence ID" value="KAK4513214.1"/>
    <property type="molecule type" value="Genomic_DNA"/>
</dbReference>
<evidence type="ECO:0000313" key="5">
    <source>
        <dbReference type="Proteomes" id="UP001304243"/>
    </source>
</evidence>
<accession>A0AAN7HLM0</accession>
<gene>
    <name evidence="4" type="ORF">ATC70_013009</name>
</gene>
<dbReference type="GeneID" id="89956695"/>
<evidence type="ECO:0000259" key="3">
    <source>
        <dbReference type="Pfam" id="PF02225"/>
    </source>
</evidence>
<evidence type="ECO:0000256" key="1">
    <source>
        <dbReference type="ARBA" id="ARBA00022729"/>
    </source>
</evidence>
<protein>
    <recommendedName>
        <fullName evidence="3">PA domain-containing protein</fullName>
    </recommendedName>
</protein>
<dbReference type="Pfam" id="PF02225">
    <property type="entry name" value="PA"/>
    <property type="match status" value="1"/>
</dbReference>
<dbReference type="PANTHER" id="PTHR22702">
    <property type="entry name" value="PROTEASE-ASSOCIATED DOMAIN-CONTAINING PROTEIN"/>
    <property type="match status" value="1"/>
</dbReference>
<sequence>MSELEFIGGFGCDPIETGKHKVMVISRGQCTFEEKAWHAQQAGARAVVFLNNQPNQSLFRMAAGSGTQRSIRIPSVLLNYEDSLLLVKNKRIQQFRMQQLGSVDQDPKARFVLYFQNQVVANANVINV</sequence>
<feature type="domain" description="PA" evidence="3">
    <location>
        <begin position="19"/>
        <end position="84"/>
    </location>
</feature>
<dbReference type="Proteomes" id="UP001304243">
    <property type="component" value="Unassembled WGS sequence"/>
</dbReference>
<reference evidence="4 5" key="1">
    <citation type="submission" date="2022-11" db="EMBL/GenBank/DDBJ databases">
        <title>Mucor velutinosus strain NIH1002 WGS.</title>
        <authorList>
            <person name="Subramanian P."/>
            <person name="Mullikin J.C."/>
            <person name="Segre J.A."/>
            <person name="Zelazny A.M."/>
        </authorList>
    </citation>
    <scope>NUCLEOTIDE SEQUENCE [LARGE SCALE GENOMIC DNA]</scope>
    <source>
        <strain evidence="4 5">NIH1002</strain>
    </source>
</reference>
<dbReference type="Gene3D" id="3.50.30.30">
    <property type="match status" value="1"/>
</dbReference>
<dbReference type="InterPro" id="IPR046450">
    <property type="entry name" value="PA_dom_sf"/>
</dbReference>
<keyword evidence="1" id="KW-0732">Signal</keyword>
<evidence type="ECO:0000256" key="2">
    <source>
        <dbReference type="ARBA" id="ARBA00023180"/>
    </source>
</evidence>
<keyword evidence="5" id="KW-1185">Reference proteome</keyword>
<dbReference type="AlphaFoldDB" id="A0AAN7HLM0"/>
<dbReference type="PANTHER" id="PTHR22702:SF1">
    <property type="entry name" value="PROTEASE-ASSOCIATED DOMAIN-CONTAINING PROTEIN 1"/>
    <property type="match status" value="1"/>
</dbReference>
<dbReference type="InterPro" id="IPR003137">
    <property type="entry name" value="PA_domain"/>
</dbReference>
<organism evidence="4 5">
    <name type="scientific">Mucor velutinosus</name>
    <dbReference type="NCBI Taxonomy" id="708070"/>
    <lineage>
        <taxon>Eukaryota</taxon>
        <taxon>Fungi</taxon>
        <taxon>Fungi incertae sedis</taxon>
        <taxon>Mucoromycota</taxon>
        <taxon>Mucoromycotina</taxon>
        <taxon>Mucoromycetes</taxon>
        <taxon>Mucorales</taxon>
        <taxon>Mucorineae</taxon>
        <taxon>Mucoraceae</taxon>
        <taxon>Mucor</taxon>
    </lineage>
</organism>
<dbReference type="RefSeq" id="XP_064679880.1">
    <property type="nucleotide sequence ID" value="XM_064832177.1"/>
</dbReference>
<dbReference type="SUPFAM" id="SSF52025">
    <property type="entry name" value="PA domain"/>
    <property type="match status" value="1"/>
</dbReference>
<keyword evidence="2" id="KW-0325">Glycoprotein</keyword>
<evidence type="ECO:0000313" key="4">
    <source>
        <dbReference type="EMBL" id="KAK4513214.1"/>
    </source>
</evidence>
<proteinExistence type="predicted"/>